<evidence type="ECO:0000313" key="2">
    <source>
        <dbReference type="EMBL" id="EHP90481.1"/>
    </source>
</evidence>
<feature type="region of interest" description="Disordered" evidence="1">
    <location>
        <begin position="80"/>
        <end position="111"/>
    </location>
</feature>
<dbReference type="Proteomes" id="UP000004382">
    <property type="component" value="Unassembled WGS sequence"/>
</dbReference>
<name>H1KPQ7_METEX</name>
<dbReference type="AlphaFoldDB" id="H1KPQ7"/>
<feature type="non-terminal residue" evidence="2">
    <location>
        <position position="111"/>
    </location>
</feature>
<proteinExistence type="predicted"/>
<organism evidence="2 3">
    <name type="scientific">Methylorubrum extorquens DSM 13060</name>
    <dbReference type="NCBI Taxonomy" id="882800"/>
    <lineage>
        <taxon>Bacteria</taxon>
        <taxon>Pseudomonadati</taxon>
        <taxon>Pseudomonadota</taxon>
        <taxon>Alphaproteobacteria</taxon>
        <taxon>Hyphomicrobiales</taxon>
        <taxon>Methylobacteriaceae</taxon>
        <taxon>Methylorubrum</taxon>
    </lineage>
</organism>
<evidence type="ECO:0000256" key="1">
    <source>
        <dbReference type="SAM" id="MobiDB-lite"/>
    </source>
</evidence>
<evidence type="ECO:0000313" key="3">
    <source>
        <dbReference type="Proteomes" id="UP000004382"/>
    </source>
</evidence>
<comment type="caution">
    <text evidence="2">The sequence shown here is derived from an EMBL/GenBank/DDBJ whole genome shotgun (WGS) entry which is preliminary data.</text>
</comment>
<accession>H1KPQ7</accession>
<protein>
    <submittedName>
        <fullName evidence="2">Uncharacterized protein</fullName>
    </submittedName>
</protein>
<sequence>MTSTSESPGPALPQMSPSTHVKMTADIATSYLGNNSIAPERVKDVILSIHDALREVHTTASVGAPSLKDEITSSVAALAAPAPQPAPVAEAPRTSAPAPAVADAPAAQASA</sequence>
<gene>
    <name evidence="2" type="ORF">MetexDRAFT_4610</name>
</gene>
<dbReference type="EMBL" id="AGJK01000179">
    <property type="protein sequence ID" value="EHP90481.1"/>
    <property type="molecule type" value="Genomic_DNA"/>
</dbReference>
<reference evidence="2 3" key="1">
    <citation type="submission" date="2011-09" db="EMBL/GenBank/DDBJ databases">
        <title>The draft genome of Methylobacterium extorquens DSM 13060.</title>
        <authorList>
            <consortium name="US DOE Joint Genome Institute (JGI-PGF)"/>
            <person name="Lucas S."/>
            <person name="Han J."/>
            <person name="Lapidus A."/>
            <person name="Cheng J.-F."/>
            <person name="Goodwin L."/>
            <person name="Pitluck S."/>
            <person name="Peters L."/>
            <person name="Land M.L."/>
            <person name="Hauser L."/>
            <person name="Koskimaki J."/>
            <person name="Halonen O."/>
            <person name="Pirttila A."/>
            <person name="Frank C."/>
            <person name="Woyke T.J."/>
        </authorList>
    </citation>
    <scope>NUCLEOTIDE SEQUENCE [LARGE SCALE GENOMIC DNA]</scope>
    <source>
        <strain evidence="2 3">DSM 13060</strain>
    </source>
</reference>